<feature type="domain" description="Mur ligase C-terminal" evidence="12">
    <location>
        <begin position="292"/>
        <end position="404"/>
    </location>
</feature>
<dbReference type="RefSeq" id="WP_026802041.1">
    <property type="nucleotide sequence ID" value="NZ_AVPE01000002.1"/>
</dbReference>
<dbReference type="InterPro" id="IPR013221">
    <property type="entry name" value="Mur_ligase_cen"/>
</dbReference>
<evidence type="ECO:0000256" key="9">
    <source>
        <dbReference type="ARBA" id="ARBA00030592"/>
    </source>
</evidence>
<evidence type="ECO:0000256" key="3">
    <source>
        <dbReference type="ARBA" id="ARBA00013025"/>
    </source>
</evidence>
<evidence type="ECO:0000256" key="7">
    <source>
        <dbReference type="ARBA" id="ARBA00022840"/>
    </source>
</evidence>
<evidence type="ECO:0000256" key="11">
    <source>
        <dbReference type="PIRNR" id="PIRNR001563"/>
    </source>
</evidence>
<keyword evidence="8" id="KW-0460">Magnesium</keyword>
<evidence type="ECO:0000256" key="10">
    <source>
        <dbReference type="ARBA" id="ARBA00047493"/>
    </source>
</evidence>
<dbReference type="NCBIfam" id="TIGR01499">
    <property type="entry name" value="folC"/>
    <property type="match status" value="1"/>
</dbReference>
<dbReference type="InterPro" id="IPR018109">
    <property type="entry name" value="Folylpolyglutamate_synth_CS"/>
</dbReference>
<dbReference type="EMBL" id="AVPE01000002">
    <property type="protein sequence ID" value="KGX93472.1"/>
    <property type="molecule type" value="Genomic_DNA"/>
</dbReference>
<dbReference type="PIRSF" id="PIRSF001563">
    <property type="entry name" value="Folylpolyglu_synth"/>
    <property type="match status" value="1"/>
</dbReference>
<dbReference type="Pfam" id="PF02875">
    <property type="entry name" value="Mur_ligase_C"/>
    <property type="match status" value="1"/>
</dbReference>
<keyword evidence="15" id="KW-1185">Reference proteome</keyword>
<gene>
    <name evidence="14" type="ORF">N781_10520</name>
</gene>
<dbReference type="SUPFAM" id="SSF53623">
    <property type="entry name" value="MurD-like peptide ligases, catalytic domain"/>
    <property type="match status" value="1"/>
</dbReference>
<accession>A0A0A5ICA8</accession>
<sequence length="418" mass="46894">MIYTMQDIERFIKKRTRLGIKPGLERIQLLLQKLNNPEKEVPVIHIAGTNGKGSTLTYMSAILQQAGYTVGTFVSPSPLSIEEQFSINGTAMEASELIEIFRRIQPVVEEMDCTYEYATEFEIMVAVAFLHFHNRVDVAVVEAGMGGRLDSTNIVDPILSIITNIGFDHSAFLGDTLQSIATEKAGIIKAQVPVVSGVEQEESLSIIRKQASERQATLWQLGREFQVKQMSDKEWIYSSEGERLDFQLKMMGVHQGKNASLAIQGAKLLNNQGYSVTNEHIKEGLRKAELSGRFEKVASSPHIVVDGAHNVEGISAFVTTVHHFYPDKDQTVLFSAFQDKPINNMIEQLATHFSDIYTTAFNHPRSMSEEDSPPSTQFVADWKEFISQYVHEANKSSTLFVCGSLHFIAQVKRYIREI</sequence>
<dbReference type="STRING" id="1385510.GCA_000425205_01014"/>
<feature type="domain" description="Mur ligase central" evidence="13">
    <location>
        <begin position="46"/>
        <end position="263"/>
    </location>
</feature>
<evidence type="ECO:0000256" key="1">
    <source>
        <dbReference type="ARBA" id="ARBA00001946"/>
    </source>
</evidence>
<protein>
    <recommendedName>
        <fullName evidence="3">tetrahydrofolate synthase</fullName>
        <ecNumber evidence="3">6.3.2.17</ecNumber>
    </recommendedName>
    <alternativeName>
        <fullName evidence="9">Tetrahydrofolylpolyglutamate synthase</fullName>
    </alternativeName>
</protein>
<evidence type="ECO:0000256" key="4">
    <source>
        <dbReference type="ARBA" id="ARBA00022598"/>
    </source>
</evidence>
<evidence type="ECO:0000313" key="14">
    <source>
        <dbReference type="EMBL" id="KGX93472.1"/>
    </source>
</evidence>
<dbReference type="Gene3D" id="3.90.190.20">
    <property type="entry name" value="Mur ligase, C-terminal domain"/>
    <property type="match status" value="1"/>
</dbReference>
<dbReference type="GO" id="GO:0046872">
    <property type="term" value="F:metal ion binding"/>
    <property type="evidence" value="ECO:0007669"/>
    <property type="project" value="UniProtKB-KW"/>
</dbReference>
<dbReference type="GO" id="GO:0005737">
    <property type="term" value="C:cytoplasm"/>
    <property type="evidence" value="ECO:0007669"/>
    <property type="project" value="TreeGrafter"/>
</dbReference>
<dbReference type="InterPro" id="IPR036615">
    <property type="entry name" value="Mur_ligase_C_dom_sf"/>
</dbReference>
<comment type="catalytic activity">
    <reaction evidence="10">
        <text>(6S)-5,6,7,8-tetrahydrofolyl-(gamma-L-Glu)(n) + L-glutamate + ATP = (6S)-5,6,7,8-tetrahydrofolyl-(gamma-L-Glu)(n+1) + ADP + phosphate + H(+)</text>
        <dbReference type="Rhea" id="RHEA:10580"/>
        <dbReference type="Rhea" id="RHEA-COMP:14738"/>
        <dbReference type="Rhea" id="RHEA-COMP:14740"/>
        <dbReference type="ChEBI" id="CHEBI:15378"/>
        <dbReference type="ChEBI" id="CHEBI:29985"/>
        <dbReference type="ChEBI" id="CHEBI:30616"/>
        <dbReference type="ChEBI" id="CHEBI:43474"/>
        <dbReference type="ChEBI" id="CHEBI:141005"/>
        <dbReference type="ChEBI" id="CHEBI:456216"/>
        <dbReference type="EC" id="6.3.2.17"/>
    </reaction>
</comment>
<dbReference type="InterPro" id="IPR001645">
    <property type="entry name" value="Folylpolyglutamate_synth"/>
</dbReference>
<dbReference type="InterPro" id="IPR036565">
    <property type="entry name" value="Mur-like_cat_sf"/>
</dbReference>
<dbReference type="GO" id="GO:0004326">
    <property type="term" value="F:tetrahydrofolylpolyglutamate synthase activity"/>
    <property type="evidence" value="ECO:0007669"/>
    <property type="project" value="UniProtKB-EC"/>
</dbReference>
<evidence type="ECO:0000259" key="12">
    <source>
        <dbReference type="Pfam" id="PF02875"/>
    </source>
</evidence>
<evidence type="ECO:0000256" key="2">
    <source>
        <dbReference type="ARBA" id="ARBA00008276"/>
    </source>
</evidence>
<evidence type="ECO:0000313" key="15">
    <source>
        <dbReference type="Proteomes" id="UP000030528"/>
    </source>
</evidence>
<dbReference type="InterPro" id="IPR004101">
    <property type="entry name" value="Mur_ligase_C"/>
</dbReference>
<organism evidence="14 15">
    <name type="scientific">Pontibacillus halophilus JSM 076056 = DSM 19796</name>
    <dbReference type="NCBI Taxonomy" id="1385510"/>
    <lineage>
        <taxon>Bacteria</taxon>
        <taxon>Bacillati</taxon>
        <taxon>Bacillota</taxon>
        <taxon>Bacilli</taxon>
        <taxon>Bacillales</taxon>
        <taxon>Bacillaceae</taxon>
        <taxon>Pontibacillus</taxon>
    </lineage>
</organism>
<dbReference type="OrthoDB" id="9809356at2"/>
<reference evidence="14 15" key="1">
    <citation type="submission" date="2013-08" db="EMBL/GenBank/DDBJ databases">
        <authorList>
            <person name="Huang J."/>
            <person name="Wang G."/>
        </authorList>
    </citation>
    <scope>NUCLEOTIDE SEQUENCE [LARGE SCALE GENOMIC DNA]</scope>
    <source>
        <strain evidence="14 15">JSM 076056</strain>
    </source>
</reference>
<keyword evidence="5" id="KW-0479">Metal-binding</keyword>
<dbReference type="GO" id="GO:0005524">
    <property type="term" value="F:ATP binding"/>
    <property type="evidence" value="ECO:0007669"/>
    <property type="project" value="UniProtKB-KW"/>
</dbReference>
<proteinExistence type="inferred from homology"/>
<dbReference type="PANTHER" id="PTHR11136">
    <property type="entry name" value="FOLYLPOLYGLUTAMATE SYNTHASE-RELATED"/>
    <property type="match status" value="1"/>
</dbReference>
<dbReference type="PROSITE" id="PS01012">
    <property type="entry name" value="FOLYLPOLYGLU_SYNT_2"/>
    <property type="match status" value="1"/>
</dbReference>
<comment type="caution">
    <text evidence="14">The sequence shown here is derived from an EMBL/GenBank/DDBJ whole genome shotgun (WGS) entry which is preliminary data.</text>
</comment>
<dbReference type="eggNOG" id="COG0285">
    <property type="taxonomic scope" value="Bacteria"/>
</dbReference>
<dbReference type="FunFam" id="3.40.1190.10:FF:000011">
    <property type="entry name" value="Folylpolyglutamate synthase/dihydrofolate synthase"/>
    <property type="match status" value="1"/>
</dbReference>
<dbReference type="AlphaFoldDB" id="A0A0A5ICA8"/>
<keyword evidence="4 11" id="KW-0436">Ligase</keyword>
<keyword evidence="6 11" id="KW-0547">Nucleotide-binding</keyword>
<evidence type="ECO:0000259" key="13">
    <source>
        <dbReference type="Pfam" id="PF08245"/>
    </source>
</evidence>
<name>A0A0A5ICA8_9BACI</name>
<evidence type="ECO:0000256" key="8">
    <source>
        <dbReference type="ARBA" id="ARBA00022842"/>
    </source>
</evidence>
<dbReference type="EC" id="6.3.2.17" evidence="3"/>
<dbReference type="GO" id="GO:0008841">
    <property type="term" value="F:dihydrofolate synthase activity"/>
    <property type="evidence" value="ECO:0007669"/>
    <property type="project" value="TreeGrafter"/>
</dbReference>
<evidence type="ECO:0000256" key="5">
    <source>
        <dbReference type="ARBA" id="ARBA00022723"/>
    </source>
</evidence>
<evidence type="ECO:0000256" key="6">
    <source>
        <dbReference type="ARBA" id="ARBA00022741"/>
    </source>
</evidence>
<comment type="cofactor">
    <cofactor evidence="1">
        <name>Mg(2+)</name>
        <dbReference type="ChEBI" id="CHEBI:18420"/>
    </cofactor>
</comment>
<dbReference type="SUPFAM" id="SSF53244">
    <property type="entry name" value="MurD-like peptide ligases, peptide-binding domain"/>
    <property type="match status" value="1"/>
</dbReference>
<comment type="similarity">
    <text evidence="2 11">Belongs to the folylpolyglutamate synthase family.</text>
</comment>
<dbReference type="PANTHER" id="PTHR11136:SF0">
    <property type="entry name" value="DIHYDROFOLATE SYNTHETASE-RELATED"/>
    <property type="match status" value="1"/>
</dbReference>
<dbReference type="Gene3D" id="3.40.1190.10">
    <property type="entry name" value="Mur-like, catalytic domain"/>
    <property type="match status" value="1"/>
</dbReference>
<dbReference type="Proteomes" id="UP000030528">
    <property type="component" value="Unassembled WGS sequence"/>
</dbReference>
<dbReference type="Pfam" id="PF08245">
    <property type="entry name" value="Mur_ligase_M"/>
    <property type="match status" value="1"/>
</dbReference>
<keyword evidence="7 11" id="KW-0067">ATP-binding</keyword>